<dbReference type="Proteomes" id="UP000887580">
    <property type="component" value="Unplaced"/>
</dbReference>
<proteinExistence type="predicted"/>
<evidence type="ECO:0000313" key="2">
    <source>
        <dbReference type="WBParaSite" id="PS1159_v2.g15458.t1"/>
    </source>
</evidence>
<sequence>MQLKVVSFFLVLALIFTPLNAFFTYNFHQPINLHHKLKPVARSFLRSEESYAPEPVARSFLRNEESYAPEVKRLPYGYFQDTENMRKNDYFWDNAK</sequence>
<reference evidence="2" key="1">
    <citation type="submission" date="2022-11" db="UniProtKB">
        <authorList>
            <consortium name="WormBaseParasite"/>
        </authorList>
    </citation>
    <scope>IDENTIFICATION</scope>
</reference>
<evidence type="ECO:0000313" key="1">
    <source>
        <dbReference type="Proteomes" id="UP000887580"/>
    </source>
</evidence>
<dbReference type="WBParaSite" id="PS1159_v2.g15458.t1">
    <property type="protein sequence ID" value="PS1159_v2.g15458.t1"/>
    <property type="gene ID" value="PS1159_v2.g15458"/>
</dbReference>
<accession>A0AC35FAL9</accession>
<protein>
    <submittedName>
        <fullName evidence="2">Uncharacterized protein</fullName>
    </submittedName>
</protein>
<name>A0AC35FAL9_9BILA</name>
<organism evidence="1 2">
    <name type="scientific">Panagrolaimus sp. PS1159</name>
    <dbReference type="NCBI Taxonomy" id="55785"/>
    <lineage>
        <taxon>Eukaryota</taxon>
        <taxon>Metazoa</taxon>
        <taxon>Ecdysozoa</taxon>
        <taxon>Nematoda</taxon>
        <taxon>Chromadorea</taxon>
        <taxon>Rhabditida</taxon>
        <taxon>Tylenchina</taxon>
        <taxon>Panagrolaimomorpha</taxon>
        <taxon>Panagrolaimoidea</taxon>
        <taxon>Panagrolaimidae</taxon>
        <taxon>Panagrolaimus</taxon>
    </lineage>
</organism>